<dbReference type="Pfam" id="PF01048">
    <property type="entry name" value="PNP_UDP_1"/>
    <property type="match status" value="1"/>
</dbReference>
<keyword evidence="12" id="KW-1185">Reference proteome</keyword>
<evidence type="ECO:0000256" key="2">
    <source>
        <dbReference type="ARBA" id="ARBA00005058"/>
    </source>
</evidence>
<feature type="binding site" evidence="9">
    <location>
        <position position="31"/>
    </location>
    <ligand>
        <name>phosphate</name>
        <dbReference type="ChEBI" id="CHEBI:43474"/>
    </ligand>
</feature>
<dbReference type="OrthoDB" id="1523230at2"/>
<comment type="catalytic activity">
    <reaction evidence="7">
        <text>a purine 2'-deoxy-D-ribonucleoside + phosphate = a purine nucleobase + 2-deoxy-alpha-D-ribose 1-phosphate</text>
        <dbReference type="Rhea" id="RHEA:36431"/>
        <dbReference type="ChEBI" id="CHEBI:26386"/>
        <dbReference type="ChEBI" id="CHEBI:43474"/>
        <dbReference type="ChEBI" id="CHEBI:57259"/>
        <dbReference type="ChEBI" id="CHEBI:142361"/>
        <dbReference type="EC" id="2.4.2.1"/>
    </reaction>
</comment>
<accession>A0A5R8Q938</accession>
<feature type="binding site" evidence="9">
    <location>
        <position position="114"/>
    </location>
    <ligand>
        <name>phosphate</name>
        <dbReference type="ChEBI" id="CHEBI:43474"/>
    </ligand>
</feature>
<feature type="binding site" evidence="9">
    <location>
        <position position="214"/>
    </location>
    <ligand>
        <name>phosphate</name>
        <dbReference type="ChEBI" id="CHEBI:43474"/>
    </ligand>
</feature>
<name>A0A5R8Q938_9FIRM</name>
<proteinExistence type="inferred from homology"/>
<comment type="pathway">
    <text evidence="2 8">Purine metabolism; purine nucleoside salvage.</text>
</comment>
<evidence type="ECO:0000256" key="5">
    <source>
        <dbReference type="ARBA" id="ARBA00022676"/>
    </source>
</evidence>
<dbReference type="RefSeq" id="WP_138192093.1">
    <property type="nucleotide sequence ID" value="NZ_VBWP01000010.1"/>
</dbReference>
<dbReference type="GO" id="GO:0005737">
    <property type="term" value="C:cytoplasm"/>
    <property type="evidence" value="ECO:0007669"/>
    <property type="project" value="TreeGrafter"/>
</dbReference>
<dbReference type="PANTHER" id="PTHR11904:SF9">
    <property type="entry name" value="PURINE NUCLEOSIDE PHOSPHORYLASE-RELATED"/>
    <property type="match status" value="1"/>
</dbReference>
<dbReference type="Proteomes" id="UP000306912">
    <property type="component" value="Unassembled WGS sequence"/>
</dbReference>
<evidence type="ECO:0000313" key="12">
    <source>
        <dbReference type="Proteomes" id="UP000306912"/>
    </source>
</evidence>
<evidence type="ECO:0000256" key="6">
    <source>
        <dbReference type="ARBA" id="ARBA00022679"/>
    </source>
</evidence>
<feature type="binding site" evidence="9">
    <location>
        <begin position="82"/>
        <end position="84"/>
    </location>
    <ligand>
        <name>phosphate</name>
        <dbReference type="ChEBI" id="CHEBI:43474"/>
    </ligand>
</feature>
<gene>
    <name evidence="11" type="ORF">FEZ08_10365</name>
</gene>
<dbReference type="GO" id="GO:0004731">
    <property type="term" value="F:purine-nucleoside phosphorylase activity"/>
    <property type="evidence" value="ECO:0007669"/>
    <property type="project" value="UniProtKB-EC"/>
</dbReference>
<evidence type="ECO:0000256" key="4">
    <source>
        <dbReference type="ARBA" id="ARBA00022553"/>
    </source>
</evidence>
<sequence>MSNYLTKIKEAVAYIESKTDYKPEIGLILGSGLGSLADQVEDAVVLPYGEIPNFPQSNVVGHAGNLVIGKLEGKVVIALQGRMHFYEGESMQTITIPTRIMQLMGVKKLIVTNACGGINIDTLTPGDLMLISDHINLMGTSPLIGENIEELGTRFPDMSEPYSKELRAIAREAGSSLGLTLKEGVYAGWMGPAYETPAEIRYIRTIGADAVGMSTVPEVIVANHAQMQVLGISCITNMACGILDQKLGHHEVMEVANRVHKDFVALVRNVINKM</sequence>
<comment type="similarity">
    <text evidence="3 8">Belongs to the PNP/MTAP phosphorylase family.</text>
</comment>
<dbReference type="PANTHER" id="PTHR11904">
    <property type="entry name" value="METHYLTHIOADENOSINE/PURINE NUCLEOSIDE PHOSPHORYLASE"/>
    <property type="match status" value="1"/>
</dbReference>
<keyword evidence="4" id="KW-0597">Phosphoprotein</keyword>
<evidence type="ECO:0000259" key="10">
    <source>
        <dbReference type="Pfam" id="PF01048"/>
    </source>
</evidence>
<feature type="binding site" evidence="9">
    <location>
        <position position="195"/>
    </location>
    <ligand>
        <name>a purine D-ribonucleoside</name>
        <dbReference type="ChEBI" id="CHEBI:142355"/>
    </ligand>
</feature>
<feature type="binding site" evidence="9">
    <location>
        <position position="62"/>
    </location>
    <ligand>
        <name>phosphate</name>
        <dbReference type="ChEBI" id="CHEBI:43474"/>
    </ligand>
</feature>
<dbReference type="InterPro" id="IPR035994">
    <property type="entry name" value="Nucleoside_phosphorylase_sf"/>
</dbReference>
<dbReference type="UniPathway" id="UPA00606"/>
<dbReference type="NCBIfam" id="TIGR01697">
    <property type="entry name" value="PNPH-PUNA-XAPA"/>
    <property type="match status" value="1"/>
</dbReference>
<dbReference type="SUPFAM" id="SSF53167">
    <property type="entry name" value="Purine and uridine phosphorylases"/>
    <property type="match status" value="1"/>
</dbReference>
<dbReference type="InterPro" id="IPR000845">
    <property type="entry name" value="Nucleoside_phosphorylase_d"/>
</dbReference>
<dbReference type="InterPro" id="IPR011270">
    <property type="entry name" value="Pur_Nuc_Pase_Ino/Guo-sp"/>
</dbReference>
<evidence type="ECO:0000256" key="7">
    <source>
        <dbReference type="ARBA" id="ARBA00048556"/>
    </source>
</evidence>
<dbReference type="CDD" id="cd09009">
    <property type="entry name" value="PNP-EcPNPII_like"/>
    <property type="match status" value="1"/>
</dbReference>
<organism evidence="11 12">
    <name type="scientific">Culicoidibacter larvae</name>
    <dbReference type="NCBI Taxonomy" id="2579976"/>
    <lineage>
        <taxon>Bacteria</taxon>
        <taxon>Bacillati</taxon>
        <taxon>Bacillota</taxon>
        <taxon>Culicoidibacteria</taxon>
        <taxon>Culicoidibacterales</taxon>
        <taxon>Culicoidibacteraceae</taxon>
        <taxon>Culicoidibacter</taxon>
    </lineage>
</organism>
<dbReference type="EC" id="2.4.2.1" evidence="8"/>
<feature type="binding site" evidence="9">
    <location>
        <position position="237"/>
    </location>
    <ligand>
        <name>a purine D-ribonucleoside</name>
        <dbReference type="ChEBI" id="CHEBI:142355"/>
    </ligand>
</feature>
<dbReference type="InParanoid" id="A0A5R8Q938"/>
<keyword evidence="5 8" id="KW-0328">Glycosyltransferase</keyword>
<evidence type="ECO:0000313" key="11">
    <source>
        <dbReference type="EMBL" id="TLG71803.1"/>
    </source>
</evidence>
<evidence type="ECO:0000256" key="1">
    <source>
        <dbReference type="ARBA" id="ARBA00002678"/>
    </source>
</evidence>
<evidence type="ECO:0000256" key="9">
    <source>
        <dbReference type="PIRSR" id="PIRSR000477-2"/>
    </source>
</evidence>
<dbReference type="FunFam" id="3.40.50.1580:FF:000010">
    <property type="entry name" value="Purine nucleoside phosphorylase"/>
    <property type="match status" value="1"/>
</dbReference>
<dbReference type="FunCoup" id="A0A5R8Q938">
    <property type="interactions" value="227"/>
</dbReference>
<keyword evidence="6 8" id="KW-0808">Transferase</keyword>
<feature type="domain" description="Nucleoside phosphorylase" evidence="10">
    <location>
        <begin position="24"/>
        <end position="271"/>
    </location>
</feature>
<comment type="function">
    <text evidence="1">The purine nucleoside phosphorylases catalyze the phosphorolytic breakdown of the N-glycosidic bond in the beta-(deoxy)ribonucleoside molecules, with the formation of the corresponding free purine bases and pentose-1-phosphate. Cleaves guanosine, inosine, 2'-deoxyguanosine and 2'-deoxyinosine.</text>
</comment>
<dbReference type="AlphaFoldDB" id="A0A5R8Q938"/>
<dbReference type="NCBIfam" id="TIGR01700">
    <property type="entry name" value="PNPH"/>
    <property type="match status" value="1"/>
</dbReference>
<dbReference type="InterPro" id="IPR011268">
    <property type="entry name" value="Purine_phosphorylase"/>
</dbReference>
<dbReference type="NCBIfam" id="NF006054">
    <property type="entry name" value="PRK08202.1"/>
    <property type="match status" value="1"/>
</dbReference>
<comment type="caution">
    <text evidence="11">The sequence shown here is derived from an EMBL/GenBank/DDBJ whole genome shotgun (WGS) entry which is preliminary data.</text>
</comment>
<dbReference type="EMBL" id="VBWP01000010">
    <property type="protein sequence ID" value="TLG71803.1"/>
    <property type="molecule type" value="Genomic_DNA"/>
</dbReference>
<dbReference type="Gene3D" id="3.40.50.1580">
    <property type="entry name" value="Nucleoside phosphorylase domain"/>
    <property type="match status" value="1"/>
</dbReference>
<evidence type="ECO:0000256" key="8">
    <source>
        <dbReference type="PIRNR" id="PIRNR000477"/>
    </source>
</evidence>
<protein>
    <recommendedName>
        <fullName evidence="8">Purine nucleoside phosphorylase</fullName>
        <ecNumber evidence="8">2.4.2.1</ecNumber>
    </recommendedName>
    <alternativeName>
        <fullName evidence="8">Inosine-guanosine phosphorylase</fullName>
    </alternativeName>
</protein>
<evidence type="ECO:0000256" key="3">
    <source>
        <dbReference type="ARBA" id="ARBA00006751"/>
    </source>
</evidence>
<dbReference type="PIRSF" id="PIRSF000477">
    <property type="entry name" value="PurNPase"/>
    <property type="match status" value="1"/>
</dbReference>
<dbReference type="GO" id="GO:0009116">
    <property type="term" value="P:nucleoside metabolic process"/>
    <property type="evidence" value="ECO:0007669"/>
    <property type="project" value="InterPro"/>
</dbReference>
<reference evidence="11 12" key="1">
    <citation type="submission" date="2019-05" db="EMBL/GenBank/DDBJ databases">
        <title>Culicoidintestinum kansasii gen. nov., sp. nov. from the gastrointestinal tract of the biting midge, Culicoides sonorensis.</title>
        <authorList>
            <person name="Neupane S."/>
            <person name="Ghosh A."/>
            <person name="Gunther S."/>
            <person name="Martin K."/>
            <person name="Zurek L."/>
        </authorList>
    </citation>
    <scope>NUCLEOTIDE SEQUENCE [LARGE SCALE GENOMIC DNA]</scope>
    <source>
        <strain evidence="11 12">CS-1</strain>
    </source>
</reference>